<dbReference type="Pfam" id="PF08305">
    <property type="entry name" value="NPCBM"/>
    <property type="match status" value="1"/>
</dbReference>
<dbReference type="PROSITE" id="PS51257">
    <property type="entry name" value="PROKAR_LIPOPROTEIN"/>
    <property type="match status" value="1"/>
</dbReference>
<dbReference type="InterPro" id="IPR038637">
    <property type="entry name" value="NPCBM_sf"/>
</dbReference>
<name>A0A5J4RLT3_9ZZZZ</name>
<dbReference type="Gene3D" id="3.40.50.850">
    <property type="entry name" value="Isochorismatase-like"/>
    <property type="match status" value="1"/>
</dbReference>
<dbReference type="InterPro" id="IPR008979">
    <property type="entry name" value="Galactose-bd-like_sf"/>
</dbReference>
<reference evidence="2" key="1">
    <citation type="submission" date="2019-03" db="EMBL/GenBank/DDBJ databases">
        <title>Single cell metagenomics reveals metabolic interactions within the superorganism composed of flagellate Streblomastix strix and complex community of Bacteroidetes bacteria on its surface.</title>
        <authorList>
            <person name="Treitli S.C."/>
            <person name="Kolisko M."/>
            <person name="Husnik F."/>
            <person name="Keeling P."/>
            <person name="Hampl V."/>
        </authorList>
    </citation>
    <scope>NUCLEOTIDE SEQUENCE</scope>
    <source>
        <strain evidence="2">STM</strain>
    </source>
</reference>
<protein>
    <recommendedName>
        <fullName evidence="1">Glycosyl hydrolase family 98 putative carbohydrate-binding module domain-containing protein</fullName>
    </recommendedName>
</protein>
<gene>
    <name evidence="2" type="ORF">EZS27_016897</name>
</gene>
<dbReference type="Pfam" id="PF13287">
    <property type="entry name" value="Fn3_assoc"/>
    <property type="match status" value="1"/>
</dbReference>
<feature type="domain" description="Glycosyl hydrolase family 98 putative carbohydrate-binding module" evidence="1">
    <location>
        <begin position="373"/>
        <end position="525"/>
    </location>
</feature>
<accession>A0A5J4RLT3</accession>
<dbReference type="InterPro" id="IPR026876">
    <property type="entry name" value="Fn3_assoc_repeat"/>
</dbReference>
<dbReference type="EMBL" id="SNRY01000957">
    <property type="protein sequence ID" value="KAA6334817.1"/>
    <property type="molecule type" value="Genomic_DNA"/>
</dbReference>
<dbReference type="InterPro" id="IPR013222">
    <property type="entry name" value="Glyco_hyd_98_carb-bd"/>
</dbReference>
<evidence type="ECO:0000259" key="1">
    <source>
        <dbReference type="SMART" id="SM00776"/>
    </source>
</evidence>
<dbReference type="Gene3D" id="2.60.120.1060">
    <property type="entry name" value="NPCBM/NEW2 domain"/>
    <property type="match status" value="1"/>
</dbReference>
<organism evidence="2">
    <name type="scientific">termite gut metagenome</name>
    <dbReference type="NCBI Taxonomy" id="433724"/>
    <lineage>
        <taxon>unclassified sequences</taxon>
        <taxon>metagenomes</taxon>
        <taxon>organismal metagenomes</taxon>
    </lineage>
</organism>
<dbReference type="SUPFAM" id="SSF49785">
    <property type="entry name" value="Galactose-binding domain-like"/>
    <property type="match status" value="1"/>
</dbReference>
<comment type="caution">
    <text evidence="2">The sequence shown here is derived from an EMBL/GenBank/DDBJ whole genome shotgun (WGS) entry which is preliminary data.</text>
</comment>
<sequence>MRNRNRSKIPVLMTLFSLLLACLPVFAQRSYVSKQLTLQFLTRNAVTGESIVTPTGLNPSKTAIIIIDMWNFHWCMTAAERVSAMVPRMNAVLNIARNLGIQIIWNPSDVVTAYSGYPQYEKALAVEHRHAPDVRGAFTAKFTAPFGACLCGPGFRCGLNYGWDGMHPDLIIGDSDLISASTDEIYSLLSEKGITDVIYMGVHTNMCVYGKPGAISQLWQAGFNCLLARDLNDAFTAYDPDSGYTLDQGTTEIDENLQTAGIPNVNMGEDFRKAGLLKSDVAVDYVRFAPWGKPERPYLMDKNTLVTLTAPWLEGSEIRYTADGSEPTKKSPLYTAPLEISQTTVLRAAAFRKDKCVSLPSSAYYAVMSAIPPKPDVYLENLSYIANAYSSSYLWKPQKWKSFEGKPLRVSGKSYAHGMGFRAPSSVQYEIKPEYKRFVALAGIDENLREDNNGRFVAMHSSVVFQLFIDGKEMAESPVMRISQEPWRFDVEIPTGSRRINLVCMDAGSRSLLDYGNWIDAGFIMQ</sequence>
<evidence type="ECO:0000313" key="2">
    <source>
        <dbReference type="EMBL" id="KAA6334817.1"/>
    </source>
</evidence>
<proteinExistence type="predicted"/>
<dbReference type="SUPFAM" id="SSF52499">
    <property type="entry name" value="Isochorismatase-like hydrolases"/>
    <property type="match status" value="1"/>
</dbReference>
<dbReference type="SMART" id="SM00776">
    <property type="entry name" value="NPCBM"/>
    <property type="match status" value="1"/>
</dbReference>
<dbReference type="InterPro" id="IPR036380">
    <property type="entry name" value="Isochorismatase-like_sf"/>
</dbReference>
<dbReference type="AlphaFoldDB" id="A0A5J4RLT3"/>